<dbReference type="Proteomes" id="UP000054783">
    <property type="component" value="Unassembled WGS sequence"/>
</dbReference>
<reference evidence="1 2" key="1">
    <citation type="submission" date="2015-01" db="EMBL/GenBank/DDBJ databases">
        <title>Evolution of Trichinella species and genotypes.</title>
        <authorList>
            <person name="Korhonen P.K."/>
            <person name="Edoardo P."/>
            <person name="Giuseppe L.R."/>
            <person name="Gasser R.B."/>
        </authorList>
    </citation>
    <scope>NUCLEOTIDE SEQUENCE [LARGE SCALE GENOMIC DNA]</scope>
    <source>
        <strain evidence="1">ISS2496</strain>
    </source>
</reference>
<name>A0A0V0XJU1_9BILA</name>
<protein>
    <submittedName>
        <fullName evidence="1">Uncharacterized protein</fullName>
    </submittedName>
</protein>
<proteinExistence type="predicted"/>
<keyword evidence="2" id="KW-1185">Reference proteome</keyword>
<gene>
    <name evidence="1" type="ORF">T12_461</name>
</gene>
<comment type="caution">
    <text evidence="1">The sequence shown here is derived from an EMBL/GenBank/DDBJ whole genome shotgun (WGS) entry which is preliminary data.</text>
</comment>
<feature type="non-terminal residue" evidence="1">
    <location>
        <position position="48"/>
    </location>
</feature>
<dbReference type="AlphaFoldDB" id="A0A0V0XJU1"/>
<sequence>MDSAFRLIQLYHLYDRFSNRNQNFMEWMDFAVVGAEKRCFAIFAFFYQ</sequence>
<organism evidence="1 2">
    <name type="scientific">Trichinella patagoniensis</name>
    <dbReference type="NCBI Taxonomy" id="990121"/>
    <lineage>
        <taxon>Eukaryota</taxon>
        <taxon>Metazoa</taxon>
        <taxon>Ecdysozoa</taxon>
        <taxon>Nematoda</taxon>
        <taxon>Enoplea</taxon>
        <taxon>Dorylaimia</taxon>
        <taxon>Trichinellida</taxon>
        <taxon>Trichinellidae</taxon>
        <taxon>Trichinella</taxon>
    </lineage>
</organism>
<dbReference type="EMBL" id="JYDQ01004826">
    <property type="protein sequence ID" value="KRX88232.1"/>
    <property type="molecule type" value="Genomic_DNA"/>
</dbReference>
<evidence type="ECO:0000313" key="2">
    <source>
        <dbReference type="Proteomes" id="UP000054783"/>
    </source>
</evidence>
<accession>A0A0V0XJU1</accession>
<evidence type="ECO:0000313" key="1">
    <source>
        <dbReference type="EMBL" id="KRX88232.1"/>
    </source>
</evidence>